<evidence type="ECO:0000256" key="4">
    <source>
        <dbReference type="RuleBase" id="RU003476"/>
    </source>
</evidence>
<dbReference type="EMBL" id="JAXCEI010000004">
    <property type="protein sequence ID" value="MFA1539462.1"/>
    <property type="molecule type" value="Genomic_DNA"/>
</dbReference>
<evidence type="ECO:0000256" key="1">
    <source>
        <dbReference type="ARBA" id="ARBA00001946"/>
    </source>
</evidence>
<dbReference type="InterPro" id="IPR000086">
    <property type="entry name" value="NUDIX_hydrolase_dom"/>
</dbReference>
<comment type="similarity">
    <text evidence="2 4">Belongs to the Nudix hydrolase family.</text>
</comment>
<sequence>MDRPLARDGHGNTLLAFVPAPCTPPTDAPTSVALTVLWHGPRVLLVFDRRRSQWELPGGMIEPGETPLRAAIRELHEESGLHVPALVLAGYAHFHLPAPPRHEYAALYTGHALPGHAFTPSRAELP</sequence>
<dbReference type="CDD" id="cd02883">
    <property type="entry name" value="NUDIX_Hydrolase"/>
    <property type="match status" value="1"/>
</dbReference>
<protein>
    <submittedName>
        <fullName evidence="6">NUDIX domain-containing protein</fullName>
    </submittedName>
</protein>
<evidence type="ECO:0000256" key="2">
    <source>
        <dbReference type="ARBA" id="ARBA00005582"/>
    </source>
</evidence>
<dbReference type="PANTHER" id="PTHR43046">
    <property type="entry name" value="GDP-MANNOSE MANNOSYL HYDROLASE"/>
    <property type="match status" value="1"/>
</dbReference>
<evidence type="ECO:0000313" key="7">
    <source>
        <dbReference type="Proteomes" id="UP001569963"/>
    </source>
</evidence>
<dbReference type="PROSITE" id="PS00893">
    <property type="entry name" value="NUDIX_BOX"/>
    <property type="match status" value="1"/>
</dbReference>
<dbReference type="PANTHER" id="PTHR43046:SF16">
    <property type="entry name" value="ADP-RIBOSE PYROPHOSPHATASE YJHB-RELATED"/>
    <property type="match status" value="1"/>
</dbReference>
<name>A0ABV4Q8K2_9ACTN</name>
<reference evidence="6 7" key="1">
    <citation type="submission" date="2023-11" db="EMBL/GenBank/DDBJ databases">
        <title>Actinomadura monticuli sp. nov., isolated from volcanic ash.</title>
        <authorList>
            <person name="Lee S.D."/>
            <person name="Yang H."/>
            <person name="Kim I.S."/>
        </authorList>
    </citation>
    <scope>NUCLEOTIDE SEQUENCE [LARGE SCALE GENOMIC DNA]</scope>
    <source>
        <strain evidence="6 7">DLS-62</strain>
    </source>
</reference>
<comment type="caution">
    <text evidence="6">The sequence shown here is derived from an EMBL/GenBank/DDBJ whole genome shotgun (WGS) entry which is preliminary data.</text>
</comment>
<dbReference type="Pfam" id="PF00293">
    <property type="entry name" value="NUDIX"/>
    <property type="match status" value="1"/>
</dbReference>
<dbReference type="Gene3D" id="3.90.79.10">
    <property type="entry name" value="Nucleoside Triphosphate Pyrophosphohydrolase"/>
    <property type="match status" value="1"/>
</dbReference>
<keyword evidence="7" id="KW-1185">Reference proteome</keyword>
<dbReference type="Proteomes" id="UP001569963">
    <property type="component" value="Unassembled WGS sequence"/>
</dbReference>
<dbReference type="SUPFAM" id="SSF55811">
    <property type="entry name" value="Nudix"/>
    <property type="match status" value="1"/>
</dbReference>
<dbReference type="InterPro" id="IPR020476">
    <property type="entry name" value="Nudix_hydrolase"/>
</dbReference>
<dbReference type="RefSeq" id="WP_371949254.1">
    <property type="nucleotide sequence ID" value="NZ_JAXCEI010000004.1"/>
</dbReference>
<proteinExistence type="inferred from homology"/>
<dbReference type="PRINTS" id="PR00502">
    <property type="entry name" value="NUDIXFAMILY"/>
</dbReference>
<feature type="domain" description="Nudix hydrolase" evidence="5">
    <location>
        <begin position="25"/>
        <end position="126"/>
    </location>
</feature>
<evidence type="ECO:0000313" key="6">
    <source>
        <dbReference type="EMBL" id="MFA1539462.1"/>
    </source>
</evidence>
<gene>
    <name evidence="6" type="ORF">SM611_11015</name>
</gene>
<organism evidence="6 7">
    <name type="scientific">Actinomadura monticuli</name>
    <dbReference type="NCBI Taxonomy" id="3097367"/>
    <lineage>
        <taxon>Bacteria</taxon>
        <taxon>Bacillati</taxon>
        <taxon>Actinomycetota</taxon>
        <taxon>Actinomycetes</taxon>
        <taxon>Streptosporangiales</taxon>
        <taxon>Thermomonosporaceae</taxon>
        <taxon>Actinomadura</taxon>
    </lineage>
</organism>
<dbReference type="PROSITE" id="PS51462">
    <property type="entry name" value="NUDIX"/>
    <property type="match status" value="1"/>
</dbReference>
<evidence type="ECO:0000256" key="3">
    <source>
        <dbReference type="ARBA" id="ARBA00022801"/>
    </source>
</evidence>
<comment type="cofactor">
    <cofactor evidence="1">
        <name>Mg(2+)</name>
        <dbReference type="ChEBI" id="CHEBI:18420"/>
    </cofactor>
</comment>
<dbReference type="InterPro" id="IPR015797">
    <property type="entry name" value="NUDIX_hydrolase-like_dom_sf"/>
</dbReference>
<dbReference type="InterPro" id="IPR020084">
    <property type="entry name" value="NUDIX_hydrolase_CS"/>
</dbReference>
<accession>A0ABV4Q8K2</accession>
<keyword evidence="3 4" id="KW-0378">Hydrolase</keyword>
<evidence type="ECO:0000259" key="5">
    <source>
        <dbReference type="PROSITE" id="PS51462"/>
    </source>
</evidence>